<evidence type="ECO:0000256" key="2">
    <source>
        <dbReference type="ARBA" id="ARBA00022475"/>
    </source>
</evidence>
<feature type="transmembrane region" description="Helical" evidence="7">
    <location>
        <begin position="156"/>
        <end position="177"/>
    </location>
</feature>
<dbReference type="EMBL" id="JAMXQS010000010">
    <property type="protein sequence ID" value="MCO6052070.1"/>
    <property type="molecule type" value="Genomic_DNA"/>
</dbReference>
<feature type="domain" description="Peptidase S54 rhomboid" evidence="8">
    <location>
        <begin position="97"/>
        <end position="251"/>
    </location>
</feature>
<sequence length="258" mass="27509">MSDHEPGRPQGSVPHIPAGKVAQDPVEEWQPASKREPLFNLSSCVILFIALCVGIHLIRTQILSADADSQLVIRTAFIPIFYSGKYGFDVFSITAPITYSLLHGSFIHLGVNLVWLAAFGSPLATRLGCVRFALFWAATSVAGAALFYAFNPTLLAPLVGASGAISGMMGAAGRFGFQIDRHTVPSGFWGRPLTIAEALSSKQVLVFLGVWAVINLATGFLGAGPGDEGRIAWEAHFGGFLVGFFALPLFLSRASRMA</sequence>
<keyword evidence="10" id="KW-1185">Reference proteome</keyword>
<reference evidence="9 10" key="1">
    <citation type="submission" date="2022-06" db="EMBL/GenBank/DDBJ databases">
        <title>Mesorhizobium sp. strain RP14 Genome sequencing and assembly.</title>
        <authorList>
            <person name="Kim I."/>
        </authorList>
    </citation>
    <scope>NUCLEOTIDE SEQUENCE [LARGE SCALE GENOMIC DNA]</scope>
    <source>
        <strain evidence="10">RP14(2022)</strain>
    </source>
</reference>
<keyword evidence="9" id="KW-0645">Protease</keyword>
<evidence type="ECO:0000256" key="1">
    <source>
        <dbReference type="ARBA" id="ARBA00004141"/>
    </source>
</evidence>
<evidence type="ECO:0000313" key="10">
    <source>
        <dbReference type="Proteomes" id="UP001205906"/>
    </source>
</evidence>
<dbReference type="SUPFAM" id="SSF144091">
    <property type="entry name" value="Rhomboid-like"/>
    <property type="match status" value="1"/>
</dbReference>
<feature type="transmembrane region" description="Helical" evidence="7">
    <location>
        <begin position="100"/>
        <end position="120"/>
    </location>
</feature>
<dbReference type="PANTHER" id="PTHR43066:SF26">
    <property type="entry name" value="RHOMBOID PROTEASE GLPG"/>
    <property type="match status" value="1"/>
</dbReference>
<keyword evidence="5 7" id="KW-1133">Transmembrane helix</keyword>
<dbReference type="RefSeq" id="WP_252822248.1">
    <property type="nucleotide sequence ID" value="NZ_JAMXQS010000010.1"/>
</dbReference>
<name>A0ABT1CD28_9HYPH</name>
<gene>
    <name evidence="9" type="ORF">NGM99_19985</name>
</gene>
<dbReference type="GO" id="GO:0008233">
    <property type="term" value="F:peptidase activity"/>
    <property type="evidence" value="ECO:0007669"/>
    <property type="project" value="UniProtKB-KW"/>
</dbReference>
<feature type="transmembrane region" description="Helical" evidence="7">
    <location>
        <begin position="71"/>
        <end position="88"/>
    </location>
</feature>
<dbReference type="GO" id="GO:0006508">
    <property type="term" value="P:proteolysis"/>
    <property type="evidence" value="ECO:0007669"/>
    <property type="project" value="UniProtKB-KW"/>
</dbReference>
<comment type="subcellular location">
    <subcellularLocation>
        <location evidence="1">Membrane</location>
        <topology evidence="1">Multi-pass membrane protein</topology>
    </subcellularLocation>
</comment>
<dbReference type="Pfam" id="PF01694">
    <property type="entry name" value="Rhomboid"/>
    <property type="match status" value="1"/>
</dbReference>
<evidence type="ECO:0000259" key="8">
    <source>
        <dbReference type="Pfam" id="PF01694"/>
    </source>
</evidence>
<keyword evidence="3" id="KW-0997">Cell inner membrane</keyword>
<evidence type="ECO:0000256" key="5">
    <source>
        <dbReference type="ARBA" id="ARBA00022989"/>
    </source>
</evidence>
<dbReference type="Proteomes" id="UP001205906">
    <property type="component" value="Unassembled WGS sequence"/>
</dbReference>
<feature type="transmembrane region" description="Helical" evidence="7">
    <location>
        <begin position="132"/>
        <end position="150"/>
    </location>
</feature>
<evidence type="ECO:0000256" key="7">
    <source>
        <dbReference type="SAM" id="Phobius"/>
    </source>
</evidence>
<evidence type="ECO:0000256" key="6">
    <source>
        <dbReference type="ARBA" id="ARBA00023136"/>
    </source>
</evidence>
<keyword evidence="4 7" id="KW-0812">Transmembrane</keyword>
<keyword evidence="9" id="KW-0378">Hydrolase</keyword>
<dbReference type="PANTHER" id="PTHR43066">
    <property type="entry name" value="RHOMBOID-RELATED PROTEIN"/>
    <property type="match status" value="1"/>
</dbReference>
<keyword evidence="6 7" id="KW-0472">Membrane</keyword>
<feature type="transmembrane region" description="Helical" evidence="7">
    <location>
        <begin position="231"/>
        <end position="251"/>
    </location>
</feature>
<evidence type="ECO:0000256" key="4">
    <source>
        <dbReference type="ARBA" id="ARBA00022692"/>
    </source>
</evidence>
<organism evidence="9 10">
    <name type="scientific">Mesorhizobium liriopis</name>
    <dbReference type="NCBI Taxonomy" id="2953882"/>
    <lineage>
        <taxon>Bacteria</taxon>
        <taxon>Pseudomonadati</taxon>
        <taxon>Pseudomonadota</taxon>
        <taxon>Alphaproteobacteria</taxon>
        <taxon>Hyphomicrobiales</taxon>
        <taxon>Phyllobacteriaceae</taxon>
        <taxon>Mesorhizobium</taxon>
    </lineage>
</organism>
<feature type="transmembrane region" description="Helical" evidence="7">
    <location>
        <begin position="204"/>
        <end position="225"/>
    </location>
</feature>
<accession>A0ABT1CD28</accession>
<comment type="caution">
    <text evidence="9">The sequence shown here is derived from an EMBL/GenBank/DDBJ whole genome shotgun (WGS) entry which is preliminary data.</text>
</comment>
<feature type="transmembrane region" description="Helical" evidence="7">
    <location>
        <begin position="38"/>
        <end position="59"/>
    </location>
</feature>
<dbReference type="InterPro" id="IPR022764">
    <property type="entry name" value="Peptidase_S54_rhomboid_dom"/>
</dbReference>
<protein>
    <submittedName>
        <fullName evidence="9">Rhomboid family intramembrane serine protease</fullName>
    </submittedName>
</protein>
<keyword evidence="2" id="KW-1003">Cell membrane</keyword>
<dbReference type="Gene3D" id="1.20.1540.10">
    <property type="entry name" value="Rhomboid-like"/>
    <property type="match status" value="1"/>
</dbReference>
<evidence type="ECO:0000256" key="3">
    <source>
        <dbReference type="ARBA" id="ARBA00022519"/>
    </source>
</evidence>
<evidence type="ECO:0000313" key="9">
    <source>
        <dbReference type="EMBL" id="MCO6052070.1"/>
    </source>
</evidence>
<proteinExistence type="predicted"/>
<dbReference type="InterPro" id="IPR035952">
    <property type="entry name" value="Rhomboid-like_sf"/>
</dbReference>